<accession>A0A7W4W8U1</accession>
<dbReference type="InterPro" id="IPR036515">
    <property type="entry name" value="Transposase_17_sf"/>
</dbReference>
<evidence type="ECO:0000259" key="1">
    <source>
        <dbReference type="SMART" id="SM01321"/>
    </source>
</evidence>
<evidence type="ECO:0000313" key="3">
    <source>
        <dbReference type="Proteomes" id="UP000535937"/>
    </source>
</evidence>
<dbReference type="GO" id="GO:0003677">
    <property type="term" value="F:DNA binding"/>
    <property type="evidence" value="ECO:0007669"/>
    <property type="project" value="InterPro"/>
</dbReference>
<gene>
    <name evidence="2" type="ORF">FHS09_000586</name>
</gene>
<dbReference type="PANTHER" id="PTHR34322">
    <property type="entry name" value="TRANSPOSASE, Y1_TNP DOMAIN-CONTAINING"/>
    <property type="match status" value="1"/>
</dbReference>
<reference evidence="2 3" key="1">
    <citation type="submission" date="2020-08" db="EMBL/GenBank/DDBJ databases">
        <title>Genomic Encyclopedia of Type Strains, Phase III (KMG-III): the genomes of soil and plant-associated and newly described type strains.</title>
        <authorList>
            <person name="Whitman W."/>
        </authorList>
    </citation>
    <scope>NUCLEOTIDE SEQUENCE [LARGE SCALE GENOMIC DNA]</scope>
    <source>
        <strain evidence="2 3">CECT 8799</strain>
    </source>
</reference>
<dbReference type="SUPFAM" id="SSF143422">
    <property type="entry name" value="Transposase IS200-like"/>
    <property type="match status" value="1"/>
</dbReference>
<dbReference type="SMART" id="SM01321">
    <property type="entry name" value="Y1_Tnp"/>
    <property type="match status" value="1"/>
</dbReference>
<dbReference type="EMBL" id="JACHWZ010000002">
    <property type="protein sequence ID" value="MBB3059778.1"/>
    <property type="molecule type" value="Genomic_DNA"/>
</dbReference>
<dbReference type="GO" id="GO:0004803">
    <property type="term" value="F:transposase activity"/>
    <property type="evidence" value="ECO:0007669"/>
    <property type="project" value="InterPro"/>
</dbReference>
<dbReference type="GO" id="GO:0006313">
    <property type="term" value="P:DNA transposition"/>
    <property type="evidence" value="ECO:0007669"/>
    <property type="project" value="InterPro"/>
</dbReference>
<dbReference type="Gene3D" id="3.30.70.1290">
    <property type="entry name" value="Transposase IS200-like"/>
    <property type="match status" value="1"/>
</dbReference>
<feature type="domain" description="Transposase IS200-like" evidence="1">
    <location>
        <begin position="12"/>
        <end position="187"/>
    </location>
</feature>
<name>A0A7W4W8U1_9GAMM</name>
<proteinExistence type="predicted"/>
<evidence type="ECO:0000313" key="2">
    <source>
        <dbReference type="EMBL" id="MBB3059778.1"/>
    </source>
</evidence>
<dbReference type="PANTHER" id="PTHR34322:SF2">
    <property type="entry name" value="TRANSPOSASE IS200-LIKE DOMAIN-CONTAINING PROTEIN"/>
    <property type="match status" value="1"/>
</dbReference>
<dbReference type="Proteomes" id="UP000535937">
    <property type="component" value="Unassembled WGS sequence"/>
</dbReference>
<sequence length="329" mass="38167">MGLPRKALISLEATPYYHCVSRCVRRAFLCGRDERTGQCFEHRRQWIEDKLLELSQIFALDIGAYAVMSNHYHVVLHVDAAQAAAWELREVVKRWHQLCKGSPLSNRFARNEALDAAERARLTELAEVWRARLMDISWFMRMLNESIAREANREDRCTGRFWEGRFKSQALLDERALAACLAYVDLNPIRAMMAESPETSDHTSVQQRIKAAEFRRQPQALFPFVGNPREPMPAGLPFRLQDYLELVDWTGRCLREDKRGAIPEQLPPILDRLQIDPQHWLYLNRNFESRFKTLVGSAHALRRACAQLGKCWAQGVRDCERYFSPPTVP</sequence>
<dbReference type="InterPro" id="IPR002686">
    <property type="entry name" value="Transposase_17"/>
</dbReference>
<keyword evidence="3" id="KW-1185">Reference proteome</keyword>
<organism evidence="2 3">
    <name type="scientific">Microbulbifer rhizosphaerae</name>
    <dbReference type="NCBI Taxonomy" id="1562603"/>
    <lineage>
        <taxon>Bacteria</taxon>
        <taxon>Pseudomonadati</taxon>
        <taxon>Pseudomonadota</taxon>
        <taxon>Gammaproteobacteria</taxon>
        <taxon>Cellvibrionales</taxon>
        <taxon>Microbulbiferaceae</taxon>
        <taxon>Microbulbifer</taxon>
    </lineage>
</organism>
<comment type="caution">
    <text evidence="2">The sequence shown here is derived from an EMBL/GenBank/DDBJ whole genome shotgun (WGS) entry which is preliminary data.</text>
</comment>
<dbReference type="AlphaFoldDB" id="A0A7W4W8U1"/>
<protein>
    <submittedName>
        <fullName evidence="2">REP element-mobilizing transposase RayT</fullName>
    </submittedName>
</protein>
<dbReference type="RefSeq" id="WP_183456504.1">
    <property type="nucleotide sequence ID" value="NZ_JACHWZ010000002.1"/>
</dbReference>